<comment type="caution">
    <text evidence="1">The sequence shown here is derived from an EMBL/GenBank/DDBJ whole genome shotgun (WGS) entry which is preliminary data.</text>
</comment>
<dbReference type="Gene3D" id="2.50.20.20">
    <property type="match status" value="1"/>
</dbReference>
<evidence type="ECO:0008006" key="3">
    <source>
        <dbReference type="Google" id="ProtNLM"/>
    </source>
</evidence>
<name>A0A1F2WI01_9ACTN</name>
<dbReference type="STRING" id="1797197.A2Y75_10085"/>
<proteinExistence type="predicted"/>
<sequence>MRWLRLFFAPTLAVMLLSVTLIGCGSPPPSREAQQRLDIDASLHELRAAPSYRYRINLENWIGVSAQSISGVQNGEGSFANDGFALELLQKSPAGETNNSVLSFEGKVYVGEGGEWQEVGIEGLPSPLCDPRNFLEIASSYSSMQLEAEEEKGGINTRRYLLKPNTDKARLAISSLGWSYFSQLRFEIDCRIWIPQPPASPPALQIEITGFDPVESLQRYRLSATLEPYDIGSSEIEVTLPQSLTP</sequence>
<protein>
    <recommendedName>
        <fullName evidence="3">LppX_LprAFG lipoprotein</fullName>
    </recommendedName>
</protein>
<dbReference type="Proteomes" id="UP000177876">
    <property type="component" value="Unassembled WGS sequence"/>
</dbReference>
<evidence type="ECO:0000313" key="2">
    <source>
        <dbReference type="Proteomes" id="UP000177876"/>
    </source>
</evidence>
<dbReference type="EMBL" id="MELK01000045">
    <property type="protein sequence ID" value="OFW56486.1"/>
    <property type="molecule type" value="Genomic_DNA"/>
</dbReference>
<dbReference type="PROSITE" id="PS51257">
    <property type="entry name" value="PROKAR_LIPOPROTEIN"/>
    <property type="match status" value="1"/>
</dbReference>
<accession>A0A1F2WI01</accession>
<evidence type="ECO:0000313" key="1">
    <source>
        <dbReference type="EMBL" id="OFW56486.1"/>
    </source>
</evidence>
<reference evidence="1 2" key="1">
    <citation type="journal article" date="2016" name="Nat. Commun.">
        <title>Thousands of microbial genomes shed light on interconnected biogeochemical processes in an aquifer system.</title>
        <authorList>
            <person name="Anantharaman K."/>
            <person name="Brown C.T."/>
            <person name="Hug L.A."/>
            <person name="Sharon I."/>
            <person name="Castelle C.J."/>
            <person name="Probst A.J."/>
            <person name="Thomas B.C."/>
            <person name="Singh A."/>
            <person name="Wilkins M.J."/>
            <person name="Karaoz U."/>
            <person name="Brodie E.L."/>
            <person name="Williams K.H."/>
            <person name="Hubbard S.S."/>
            <person name="Banfield J.F."/>
        </authorList>
    </citation>
    <scope>NUCLEOTIDE SEQUENCE [LARGE SCALE GENOMIC DNA]</scope>
</reference>
<gene>
    <name evidence="1" type="ORF">A2Y75_10085</name>
</gene>
<dbReference type="AlphaFoldDB" id="A0A1F2WI01"/>
<organism evidence="1 2">
    <name type="scientific">Candidatus Solincola sediminis</name>
    <dbReference type="NCBI Taxonomy" id="1797199"/>
    <lineage>
        <taxon>Bacteria</taxon>
        <taxon>Bacillati</taxon>
        <taxon>Actinomycetota</taxon>
        <taxon>Candidatus Geothermincolia</taxon>
        <taxon>Candidatus Geothermincolales</taxon>
        <taxon>Candidatus Geothermincolaceae</taxon>
        <taxon>Candidatus Solincola</taxon>
    </lineage>
</organism>